<dbReference type="Proteomes" id="UP000050640">
    <property type="component" value="Unplaced"/>
</dbReference>
<keyword evidence="3 7" id="KW-0732">Signal</keyword>
<keyword evidence="4" id="KW-0677">Repeat</keyword>
<organism evidence="9 10">
    <name type="scientific">Elaeophora elaphi</name>
    <dbReference type="NCBI Taxonomy" id="1147741"/>
    <lineage>
        <taxon>Eukaryota</taxon>
        <taxon>Metazoa</taxon>
        <taxon>Ecdysozoa</taxon>
        <taxon>Nematoda</taxon>
        <taxon>Chromadorea</taxon>
        <taxon>Rhabditida</taxon>
        <taxon>Spirurina</taxon>
        <taxon>Spiruromorpha</taxon>
        <taxon>Filarioidea</taxon>
        <taxon>Onchocercidae</taxon>
        <taxon>Elaeophora</taxon>
    </lineage>
</organism>
<dbReference type="GO" id="GO:0007166">
    <property type="term" value="P:cell surface receptor signaling pathway"/>
    <property type="evidence" value="ECO:0007669"/>
    <property type="project" value="TreeGrafter"/>
</dbReference>
<reference evidence="10" key="1">
    <citation type="submission" date="2016-04" db="UniProtKB">
        <authorList>
            <consortium name="WormBaseParasite"/>
        </authorList>
    </citation>
    <scope>IDENTIFICATION</scope>
</reference>
<dbReference type="InterPro" id="IPR007110">
    <property type="entry name" value="Ig-like_dom"/>
</dbReference>
<dbReference type="InterPro" id="IPR036179">
    <property type="entry name" value="Ig-like_dom_sf"/>
</dbReference>
<dbReference type="PROSITE" id="PS50835">
    <property type="entry name" value="IG_LIKE"/>
    <property type="match status" value="1"/>
</dbReference>
<dbReference type="InterPro" id="IPR051963">
    <property type="entry name" value="Adhesion_GPCR_A"/>
</dbReference>
<dbReference type="Gene3D" id="3.80.10.10">
    <property type="entry name" value="Ribonuclease Inhibitor"/>
    <property type="match status" value="1"/>
</dbReference>
<evidence type="ECO:0000256" key="1">
    <source>
        <dbReference type="ARBA" id="ARBA00007343"/>
    </source>
</evidence>
<evidence type="ECO:0000256" key="4">
    <source>
        <dbReference type="ARBA" id="ARBA00022737"/>
    </source>
</evidence>
<evidence type="ECO:0000256" key="2">
    <source>
        <dbReference type="ARBA" id="ARBA00022614"/>
    </source>
</evidence>
<dbReference type="PANTHER" id="PTHR45930">
    <property type="entry name" value="G-PROTEIN COUPLED RECEPTOR 124-LIKE PROTEIN"/>
    <property type="match status" value="1"/>
</dbReference>
<dbReference type="SUPFAM" id="SSF52058">
    <property type="entry name" value="L domain-like"/>
    <property type="match status" value="1"/>
</dbReference>
<keyword evidence="5" id="KW-1015">Disulfide bond</keyword>
<keyword evidence="2" id="KW-0433">Leucine-rich repeat</keyword>
<evidence type="ECO:0000256" key="3">
    <source>
        <dbReference type="ARBA" id="ARBA00022729"/>
    </source>
</evidence>
<dbReference type="GO" id="GO:0005886">
    <property type="term" value="C:plasma membrane"/>
    <property type="evidence" value="ECO:0007669"/>
    <property type="project" value="TreeGrafter"/>
</dbReference>
<evidence type="ECO:0000256" key="5">
    <source>
        <dbReference type="ARBA" id="ARBA00023157"/>
    </source>
</evidence>
<dbReference type="Gene3D" id="2.60.40.10">
    <property type="entry name" value="Immunoglobulins"/>
    <property type="match status" value="1"/>
</dbReference>
<comment type="similarity">
    <text evidence="1">Belongs to the G-protein coupled receptor 2 family. Adhesion G-protein coupled receptor (ADGR) subfamily.</text>
</comment>
<evidence type="ECO:0000259" key="8">
    <source>
        <dbReference type="PROSITE" id="PS50835"/>
    </source>
</evidence>
<feature type="chain" id="PRO_5007428781" evidence="7">
    <location>
        <begin position="25"/>
        <end position="304"/>
    </location>
</feature>
<dbReference type="InterPro" id="IPR000483">
    <property type="entry name" value="Cys-rich_flank_reg_C"/>
</dbReference>
<name>A0A0R3S484_9BILA</name>
<proteinExistence type="inferred from homology"/>
<dbReference type="SUPFAM" id="SSF48726">
    <property type="entry name" value="Immunoglobulin"/>
    <property type="match status" value="1"/>
</dbReference>
<dbReference type="InterPro" id="IPR032675">
    <property type="entry name" value="LRR_dom_sf"/>
</dbReference>
<dbReference type="InterPro" id="IPR001611">
    <property type="entry name" value="Leu-rich_rpt"/>
</dbReference>
<evidence type="ECO:0000256" key="7">
    <source>
        <dbReference type="SAM" id="SignalP"/>
    </source>
</evidence>
<keyword evidence="6" id="KW-0675">Receptor</keyword>
<dbReference type="InterPro" id="IPR003591">
    <property type="entry name" value="Leu-rich_rpt_typical-subtyp"/>
</dbReference>
<accession>A0A0R3S484</accession>
<keyword evidence="9" id="KW-1185">Reference proteome</keyword>
<sequence>MKRFNNPACLLAICAAYLIILVNCNWTRCSHLAETAVVDCSGQRFDKIAQTARLDAPISEFYPSTIGGPVHLLNLSRNAFRSINSSSFSSLRHAETLKILDISHNALMFISPGAFKTLSNLKILLLNDNQLHALDRLSFVELESLEQLNLDSNPLSSFPDGTFASLSKLHIISIMSNQLSCDCQIADFLRFVKNHQVQVSNRTVCIFPYSLRGTQVARLNAKALKRSCGKGNFNPSVFNLEPASRSLIVYPGDEKNVTCKVSKSNNVRMEWLKNNVPLADSSRVFTTHYNDSEFLHKILPSTLA</sequence>
<dbReference type="PANTHER" id="PTHR45930:SF4">
    <property type="entry name" value="ADHESION G PROTEIN-COUPLED RECEPTOR A3"/>
    <property type="match status" value="1"/>
</dbReference>
<protein>
    <submittedName>
        <fullName evidence="10">Ig-like domain-containing protein</fullName>
    </submittedName>
</protein>
<dbReference type="WBParaSite" id="EEL_0000959801-mRNA-1">
    <property type="protein sequence ID" value="EEL_0000959801-mRNA-1"/>
    <property type="gene ID" value="EEL_0000959801"/>
</dbReference>
<dbReference type="STRING" id="1147741.A0A0R3S484"/>
<dbReference type="AlphaFoldDB" id="A0A0R3S484"/>
<feature type="signal peptide" evidence="7">
    <location>
        <begin position="1"/>
        <end position="24"/>
    </location>
</feature>
<dbReference type="InterPro" id="IPR013783">
    <property type="entry name" value="Ig-like_fold"/>
</dbReference>
<dbReference type="Pfam" id="PF13855">
    <property type="entry name" value="LRR_8"/>
    <property type="match status" value="1"/>
</dbReference>
<evidence type="ECO:0000313" key="9">
    <source>
        <dbReference type="Proteomes" id="UP000050640"/>
    </source>
</evidence>
<dbReference type="SMART" id="SM00082">
    <property type="entry name" value="LRRCT"/>
    <property type="match status" value="1"/>
</dbReference>
<dbReference type="PROSITE" id="PS51450">
    <property type="entry name" value="LRR"/>
    <property type="match status" value="1"/>
</dbReference>
<evidence type="ECO:0000313" key="10">
    <source>
        <dbReference type="WBParaSite" id="EEL_0000959801-mRNA-1"/>
    </source>
</evidence>
<evidence type="ECO:0000256" key="6">
    <source>
        <dbReference type="ARBA" id="ARBA00023170"/>
    </source>
</evidence>
<dbReference type="SMART" id="SM00369">
    <property type="entry name" value="LRR_TYP"/>
    <property type="match status" value="3"/>
</dbReference>
<feature type="domain" description="Ig-like" evidence="8">
    <location>
        <begin position="235"/>
        <end position="304"/>
    </location>
</feature>